<dbReference type="Gene3D" id="3.60.110.10">
    <property type="entry name" value="Carbon-nitrogen hydrolase"/>
    <property type="match status" value="1"/>
</dbReference>
<evidence type="ECO:0000313" key="3">
    <source>
        <dbReference type="Proteomes" id="UP000095280"/>
    </source>
</evidence>
<dbReference type="InterPro" id="IPR036526">
    <property type="entry name" value="C-N_Hydrolase_sf"/>
</dbReference>
<dbReference type="Pfam" id="PF00795">
    <property type="entry name" value="CN_hydrolase"/>
    <property type="match status" value="1"/>
</dbReference>
<feature type="region of interest" description="Disordered" evidence="1">
    <location>
        <begin position="1"/>
        <end position="97"/>
    </location>
</feature>
<keyword evidence="3" id="KW-1185">Reference proteome</keyword>
<feature type="compositionally biased region" description="Basic and acidic residues" evidence="1">
    <location>
        <begin position="820"/>
        <end position="831"/>
    </location>
</feature>
<sequence>PHPWATARVTGGAASKLAQIHQPAQDESQVTAAPPDSRKKKGGPHGAQYDRARRLQRSYTDNPERRCCPHNSRKKSSKRVLARPHAPRRPAPCAAPMTPLKASRTYRQGSKRRKARLPCPSASLCLCVPDDSKKLLPTVAAAACLSRSNGQLSESQMTSAGNSLAALVQLHCTNNKLEFAQARGHILSAASAGIAARYDKAHMFDVQVPGERRRQSGPARQKLLESRYTKPGDKSGAGHWSALLRARAIETQCWLVAAAQAGSHNPRRHSYGHACIIDPWGKCPFLTQRVRRSVRTGSQLASRCSAHQSVFCRGESSPNPGQHQRWSGPRVRFAMLSELTPSRHRVVQLQSAGRPLAASRLPHVHIHVLPRLPGDFQPNDSVYTALEAEPKPERQIENADDIADAIGLLLSPVSIPQLHIRPSPSPRLQICQPTHIASVVVDVQKLSCCMGKFGILFNSTLASPRLHLTPPPDQAQAGVTQLNAFHECSGQGTLGEGIAGERCQGRPENVRRCRRRCFSLRVLNIQEREFRADKMRNSGHRGYLAAAVAITDDWQGTRRRGERRRAARAQVCANCAHTGTRRPTAGDAMPDASRAIHRSSSTRCNADRSAQQAAAKKFGGLARLGPGFSRVGNWAARQPHGVSQAAVPPLPKLTLHGRRRRPLSSPRRHESGPTRRVLFLVLVGCCCCLLLGRSRRREILQIGSFWQAGVSRALSDSTNRLESRQLALAQSSAAGGDEADPQTAGLAGWRAPVQGSGPPSTRVGDGRLGQRGADAGEQADGLSSMTPASQDLPSRDEAGARAAGMATARLTASKSAGRGQPERLHSLDRRGGRNSRVGRARSGGW</sequence>
<dbReference type="WBParaSite" id="maker-unitig_43060-snap-gene-0.2-mRNA-1">
    <property type="protein sequence ID" value="maker-unitig_43060-snap-gene-0.2-mRNA-1"/>
    <property type="gene ID" value="maker-unitig_43060-snap-gene-0.2"/>
</dbReference>
<dbReference type="SUPFAM" id="SSF56317">
    <property type="entry name" value="Carbon-nitrogen hydrolase"/>
    <property type="match status" value="1"/>
</dbReference>
<feature type="region of interest" description="Disordered" evidence="1">
    <location>
        <begin position="208"/>
        <end position="236"/>
    </location>
</feature>
<feature type="compositionally biased region" description="Basic residues" evidence="1">
    <location>
        <begin position="71"/>
        <end position="88"/>
    </location>
</feature>
<dbReference type="SUPFAM" id="SSF54197">
    <property type="entry name" value="HIT-like"/>
    <property type="match status" value="1"/>
</dbReference>
<feature type="region of interest" description="Disordered" evidence="1">
    <location>
        <begin position="729"/>
        <end position="845"/>
    </location>
</feature>
<proteinExistence type="predicted"/>
<dbReference type="PANTHER" id="PTHR23088">
    <property type="entry name" value="NITRILASE-RELATED"/>
    <property type="match status" value="1"/>
</dbReference>
<feature type="compositionally biased region" description="Basic and acidic residues" evidence="1">
    <location>
        <begin position="222"/>
        <end position="233"/>
    </location>
</feature>
<evidence type="ECO:0000313" key="4">
    <source>
        <dbReference type="WBParaSite" id="maker-unitig_43060-snap-gene-0.2-mRNA-1"/>
    </source>
</evidence>
<dbReference type="Proteomes" id="UP000095280">
    <property type="component" value="Unplaced"/>
</dbReference>
<dbReference type="PANTHER" id="PTHR23088:SF27">
    <property type="entry name" value="DEAMINATED GLUTATHIONE AMIDASE"/>
    <property type="match status" value="1"/>
</dbReference>
<dbReference type="InterPro" id="IPR036265">
    <property type="entry name" value="HIT-like_sf"/>
</dbReference>
<dbReference type="InterPro" id="IPR003010">
    <property type="entry name" value="C-N_Hydrolase"/>
</dbReference>
<feature type="region of interest" description="Disordered" evidence="1">
    <location>
        <begin position="581"/>
        <end position="606"/>
    </location>
</feature>
<accession>A0A1I8FQ26</accession>
<name>A0A1I8FQ26_9PLAT</name>
<protein>
    <submittedName>
        <fullName evidence="4">CN hydrolase domain-containing protein</fullName>
    </submittedName>
</protein>
<feature type="region of interest" description="Disordered" evidence="1">
    <location>
        <begin position="639"/>
        <end position="671"/>
    </location>
</feature>
<reference evidence="4" key="1">
    <citation type="submission" date="2016-11" db="UniProtKB">
        <authorList>
            <consortium name="WormBaseParasite"/>
        </authorList>
    </citation>
    <scope>IDENTIFICATION</scope>
</reference>
<evidence type="ECO:0000259" key="2">
    <source>
        <dbReference type="PROSITE" id="PS50263"/>
    </source>
</evidence>
<organism evidence="3 4">
    <name type="scientific">Macrostomum lignano</name>
    <dbReference type="NCBI Taxonomy" id="282301"/>
    <lineage>
        <taxon>Eukaryota</taxon>
        <taxon>Metazoa</taxon>
        <taxon>Spiralia</taxon>
        <taxon>Lophotrochozoa</taxon>
        <taxon>Platyhelminthes</taxon>
        <taxon>Rhabditophora</taxon>
        <taxon>Macrostomorpha</taxon>
        <taxon>Macrostomida</taxon>
        <taxon>Macrostomidae</taxon>
        <taxon>Macrostomum</taxon>
    </lineage>
</organism>
<dbReference type="PROSITE" id="PS50263">
    <property type="entry name" value="CN_HYDROLASE"/>
    <property type="match status" value="1"/>
</dbReference>
<dbReference type="AlphaFoldDB" id="A0A1I8FQ26"/>
<evidence type="ECO:0000256" key="1">
    <source>
        <dbReference type="SAM" id="MobiDB-lite"/>
    </source>
</evidence>
<feature type="compositionally biased region" description="Polar residues" evidence="1">
    <location>
        <begin position="781"/>
        <end position="792"/>
    </location>
</feature>
<feature type="domain" description="CN hydrolase" evidence="2">
    <location>
        <begin position="1"/>
        <end position="302"/>
    </location>
</feature>
<feature type="compositionally biased region" description="Low complexity" evidence="1">
    <location>
        <begin position="800"/>
        <end position="812"/>
    </location>
</feature>
<dbReference type="Gene3D" id="3.30.428.10">
    <property type="entry name" value="HIT-like"/>
    <property type="match status" value="1"/>
</dbReference>